<dbReference type="InterPro" id="IPR001623">
    <property type="entry name" value="DnaJ_domain"/>
</dbReference>
<dbReference type="GO" id="GO:0005737">
    <property type="term" value="C:cytoplasm"/>
    <property type="evidence" value="ECO:0007669"/>
    <property type="project" value="TreeGrafter"/>
</dbReference>
<reference evidence="3" key="1">
    <citation type="submission" date="2021-01" db="EMBL/GenBank/DDBJ databases">
        <authorList>
            <person name="Corre E."/>
            <person name="Pelletier E."/>
            <person name="Niang G."/>
            <person name="Scheremetjew M."/>
            <person name="Finn R."/>
            <person name="Kale V."/>
            <person name="Holt S."/>
            <person name="Cochrane G."/>
            <person name="Meng A."/>
            <person name="Brown T."/>
            <person name="Cohen L."/>
        </authorList>
    </citation>
    <scope>NUCLEOTIDE SEQUENCE</scope>
    <source>
        <strain evidence="3">CCMP3303</strain>
    </source>
</reference>
<dbReference type="PRINTS" id="PR00625">
    <property type="entry name" value="JDOMAIN"/>
</dbReference>
<dbReference type="PANTHER" id="PTHR43096:SF10">
    <property type="entry name" value="CHAPERONE PROTEIN DNAJ A6, CHLOROPLASTIC"/>
    <property type="match status" value="1"/>
</dbReference>
<dbReference type="Pfam" id="PF00226">
    <property type="entry name" value="DnaJ"/>
    <property type="match status" value="1"/>
</dbReference>
<dbReference type="InterPro" id="IPR036869">
    <property type="entry name" value="J_dom_sf"/>
</dbReference>
<dbReference type="PANTHER" id="PTHR43096">
    <property type="entry name" value="DNAJ HOMOLOG 1, MITOCHONDRIAL-RELATED"/>
    <property type="match status" value="1"/>
</dbReference>
<dbReference type="AlphaFoldDB" id="A0A7S0FJN7"/>
<dbReference type="PROSITE" id="PS50076">
    <property type="entry name" value="DNAJ_2"/>
    <property type="match status" value="1"/>
</dbReference>
<protein>
    <recommendedName>
        <fullName evidence="2">J domain-containing protein</fullName>
    </recommendedName>
</protein>
<dbReference type="GO" id="GO:0042026">
    <property type="term" value="P:protein refolding"/>
    <property type="evidence" value="ECO:0007669"/>
    <property type="project" value="TreeGrafter"/>
</dbReference>
<evidence type="ECO:0000259" key="2">
    <source>
        <dbReference type="PROSITE" id="PS50076"/>
    </source>
</evidence>
<dbReference type="EMBL" id="HBEJ01004322">
    <property type="protein sequence ID" value="CAD8363579.1"/>
    <property type="molecule type" value="Transcribed_RNA"/>
</dbReference>
<dbReference type="SMART" id="SM00271">
    <property type="entry name" value="DnaJ"/>
    <property type="match status" value="1"/>
</dbReference>
<accession>A0A7S0FJN7</accession>
<sequence>MKSLLLITSLLGSSAQVSGFASSNLAFKLAANTDANRNYQWQRKRQAKMGVSAPLPAATSSVDADDEDNVSRLEKRLLDDFRIAGGEVVHPYRVLNVSRNADRQEIKAAYRTLSRKYHPDGILQRNDNILPGRCNNMDDVREEWERIKLSYEILTDKKLRVRYDRNSALADPAAAVGRAALGTIGWGLSGVGKGLIEVGKMALNQKKT</sequence>
<feature type="signal peptide" evidence="1">
    <location>
        <begin position="1"/>
        <end position="19"/>
    </location>
</feature>
<name>A0A7S0FJN7_9STRA</name>
<dbReference type="CDD" id="cd06257">
    <property type="entry name" value="DnaJ"/>
    <property type="match status" value="1"/>
</dbReference>
<keyword evidence="1" id="KW-0732">Signal</keyword>
<evidence type="ECO:0000256" key="1">
    <source>
        <dbReference type="SAM" id="SignalP"/>
    </source>
</evidence>
<gene>
    <name evidence="3" type="ORF">MPOL1434_LOCUS2516</name>
</gene>
<evidence type="ECO:0000313" key="3">
    <source>
        <dbReference type="EMBL" id="CAD8363579.1"/>
    </source>
</evidence>
<dbReference type="GO" id="GO:0051082">
    <property type="term" value="F:unfolded protein binding"/>
    <property type="evidence" value="ECO:0007669"/>
    <property type="project" value="TreeGrafter"/>
</dbReference>
<proteinExistence type="predicted"/>
<feature type="domain" description="J" evidence="2">
    <location>
        <begin position="90"/>
        <end position="167"/>
    </location>
</feature>
<organism evidence="3">
    <name type="scientific">Minutocellus polymorphus</name>
    <dbReference type="NCBI Taxonomy" id="265543"/>
    <lineage>
        <taxon>Eukaryota</taxon>
        <taxon>Sar</taxon>
        <taxon>Stramenopiles</taxon>
        <taxon>Ochrophyta</taxon>
        <taxon>Bacillariophyta</taxon>
        <taxon>Mediophyceae</taxon>
        <taxon>Cymatosirophycidae</taxon>
        <taxon>Cymatosirales</taxon>
        <taxon>Cymatosiraceae</taxon>
        <taxon>Minutocellus</taxon>
    </lineage>
</organism>
<dbReference type="SUPFAM" id="SSF46565">
    <property type="entry name" value="Chaperone J-domain"/>
    <property type="match status" value="1"/>
</dbReference>
<feature type="chain" id="PRO_5030755883" description="J domain-containing protein" evidence="1">
    <location>
        <begin position="20"/>
        <end position="208"/>
    </location>
</feature>
<dbReference type="Gene3D" id="1.10.287.110">
    <property type="entry name" value="DnaJ domain"/>
    <property type="match status" value="1"/>
</dbReference>